<evidence type="ECO:0000313" key="2">
    <source>
        <dbReference type="EMBL" id="OXA59633.1"/>
    </source>
</evidence>
<name>A0A226EPT4_FOLCA</name>
<dbReference type="Proteomes" id="UP000198287">
    <property type="component" value="Unassembled WGS sequence"/>
</dbReference>
<accession>A0A226EPT4</accession>
<protein>
    <submittedName>
        <fullName evidence="2">Uncharacterized protein</fullName>
    </submittedName>
</protein>
<dbReference type="EMBL" id="LNIX01000002">
    <property type="protein sequence ID" value="OXA59633.1"/>
    <property type="molecule type" value="Genomic_DNA"/>
</dbReference>
<dbReference type="OrthoDB" id="7700260at2759"/>
<keyword evidence="3" id="KW-1185">Reference proteome</keyword>
<evidence type="ECO:0000313" key="3">
    <source>
        <dbReference type="Proteomes" id="UP000198287"/>
    </source>
</evidence>
<dbReference type="InterPro" id="IPR031983">
    <property type="entry name" value="DUF4786"/>
</dbReference>
<feature type="region of interest" description="Disordered" evidence="1">
    <location>
        <begin position="248"/>
        <end position="271"/>
    </location>
</feature>
<gene>
    <name evidence="2" type="ORF">Fcan01_05745</name>
</gene>
<organism evidence="2 3">
    <name type="scientific">Folsomia candida</name>
    <name type="common">Springtail</name>
    <dbReference type="NCBI Taxonomy" id="158441"/>
    <lineage>
        <taxon>Eukaryota</taxon>
        <taxon>Metazoa</taxon>
        <taxon>Ecdysozoa</taxon>
        <taxon>Arthropoda</taxon>
        <taxon>Hexapoda</taxon>
        <taxon>Collembola</taxon>
        <taxon>Entomobryomorpha</taxon>
        <taxon>Isotomoidea</taxon>
        <taxon>Isotomidae</taxon>
        <taxon>Proisotominae</taxon>
        <taxon>Folsomia</taxon>
    </lineage>
</organism>
<comment type="caution">
    <text evidence="2">The sequence shown here is derived from an EMBL/GenBank/DDBJ whole genome shotgun (WGS) entry which is preliminary data.</text>
</comment>
<evidence type="ECO:0000256" key="1">
    <source>
        <dbReference type="SAM" id="MobiDB-lite"/>
    </source>
</evidence>
<dbReference type="Pfam" id="PF16027">
    <property type="entry name" value="DUF4786"/>
    <property type="match status" value="1"/>
</dbReference>
<sequence>MLFRISDYIAIELGKMRHRCTKMQPTFGHSVSIFMLMLLSSSFLKCQVDAAVVNAVNKDSSSISDLVPNEPIKIKLLAPTTVSKKHTRTRQNSRFLRTFPPVELLDLARQAALTNEIEPLMDYNNDYRNPYDSDYYGSYDGGMAMGNTWPVNNMENRNSWPTKANRIDAGNSPIFYIKLPPVPYVFMPGVGYVSPHPYSNSPSMPMSMSAGQGMMPPGFGSFIPTGQESSIEQNQSVISLPLKFLSNGRPHQIESPKKKRRPGIKENSSENKAALISGGKYSFNGRPTAVFVVRSPVGSRTAEK</sequence>
<proteinExistence type="predicted"/>
<dbReference type="AlphaFoldDB" id="A0A226EPT4"/>
<reference evidence="2 3" key="1">
    <citation type="submission" date="2015-12" db="EMBL/GenBank/DDBJ databases">
        <title>The genome of Folsomia candida.</title>
        <authorList>
            <person name="Faddeeva A."/>
            <person name="Derks M.F."/>
            <person name="Anvar Y."/>
            <person name="Smit S."/>
            <person name="Van Straalen N."/>
            <person name="Roelofs D."/>
        </authorList>
    </citation>
    <scope>NUCLEOTIDE SEQUENCE [LARGE SCALE GENOMIC DNA]</scope>
    <source>
        <strain evidence="2 3">VU population</strain>
        <tissue evidence="2">Whole body</tissue>
    </source>
</reference>